<keyword evidence="9" id="KW-1185">Reference proteome</keyword>
<evidence type="ECO:0000313" key="8">
    <source>
        <dbReference type="EMBL" id="SCZ78764.1"/>
    </source>
</evidence>
<name>A0A1G5RXB9_9FIRM</name>
<dbReference type="InterPro" id="IPR001041">
    <property type="entry name" value="2Fe-2S_ferredoxin-type"/>
</dbReference>
<comment type="similarity">
    <text evidence="1">Belongs to the adrenodoxin/putidaredoxin family.</text>
</comment>
<dbReference type="STRING" id="1120920.SAMN03080599_01423"/>
<evidence type="ECO:0000259" key="7">
    <source>
        <dbReference type="PROSITE" id="PS51085"/>
    </source>
</evidence>
<organism evidence="8 9">
    <name type="scientific">Acidaminobacter hydrogenoformans DSM 2784</name>
    <dbReference type="NCBI Taxonomy" id="1120920"/>
    <lineage>
        <taxon>Bacteria</taxon>
        <taxon>Bacillati</taxon>
        <taxon>Bacillota</taxon>
        <taxon>Clostridia</taxon>
        <taxon>Peptostreptococcales</taxon>
        <taxon>Acidaminobacteraceae</taxon>
        <taxon>Acidaminobacter</taxon>
    </lineage>
</organism>
<keyword evidence="4" id="KW-0408">Iron</keyword>
<dbReference type="AlphaFoldDB" id="A0A1G5RXB9"/>
<dbReference type="PANTHER" id="PTHR23426">
    <property type="entry name" value="FERREDOXIN/ADRENODOXIN"/>
    <property type="match status" value="1"/>
</dbReference>
<dbReference type="GO" id="GO:0046872">
    <property type="term" value="F:metal ion binding"/>
    <property type="evidence" value="ECO:0007669"/>
    <property type="project" value="UniProtKB-KW"/>
</dbReference>
<gene>
    <name evidence="8" type="ORF">SAMN03080599_01423</name>
</gene>
<comment type="cofactor">
    <cofactor evidence="6">
        <name>[2Fe-2S] cluster</name>
        <dbReference type="ChEBI" id="CHEBI:190135"/>
    </cofactor>
</comment>
<feature type="domain" description="2Fe-2S ferredoxin-type" evidence="7">
    <location>
        <begin position="1"/>
        <end position="88"/>
    </location>
</feature>
<dbReference type="Gene3D" id="3.10.20.30">
    <property type="match status" value="1"/>
</dbReference>
<dbReference type="GO" id="GO:0051537">
    <property type="term" value="F:2 iron, 2 sulfur cluster binding"/>
    <property type="evidence" value="ECO:0007669"/>
    <property type="project" value="UniProtKB-KW"/>
</dbReference>
<dbReference type="GO" id="GO:0140647">
    <property type="term" value="P:P450-containing electron transport chain"/>
    <property type="evidence" value="ECO:0007669"/>
    <property type="project" value="InterPro"/>
</dbReference>
<dbReference type="GO" id="GO:0009055">
    <property type="term" value="F:electron transfer activity"/>
    <property type="evidence" value="ECO:0007669"/>
    <property type="project" value="TreeGrafter"/>
</dbReference>
<keyword evidence="2" id="KW-0001">2Fe-2S</keyword>
<sequence>MAKLSCVLKYKDDKEKDLLSLSRKMGLDLPDSCGGKGKCGKCTVIILSGDVNKPTKDEEKKLKKKELEDGVRLACQVIPKGDVSFKVE</sequence>
<dbReference type="RefSeq" id="WP_170829338.1">
    <property type="nucleotide sequence ID" value="NZ_FMWL01000005.1"/>
</dbReference>
<evidence type="ECO:0000256" key="1">
    <source>
        <dbReference type="ARBA" id="ARBA00010914"/>
    </source>
</evidence>
<protein>
    <submittedName>
        <fullName evidence="8">2Fe-2S iron-sulfur cluster binding domain-containing protein</fullName>
    </submittedName>
</protein>
<keyword evidence="3" id="KW-0479">Metal-binding</keyword>
<dbReference type="Pfam" id="PF00111">
    <property type="entry name" value="Fer2"/>
    <property type="match status" value="1"/>
</dbReference>
<reference evidence="8 9" key="1">
    <citation type="submission" date="2016-10" db="EMBL/GenBank/DDBJ databases">
        <authorList>
            <person name="de Groot N.N."/>
        </authorList>
    </citation>
    <scope>NUCLEOTIDE SEQUENCE [LARGE SCALE GENOMIC DNA]</scope>
    <source>
        <strain evidence="8 9">DSM 2784</strain>
    </source>
</reference>
<evidence type="ECO:0000313" key="9">
    <source>
        <dbReference type="Proteomes" id="UP000199208"/>
    </source>
</evidence>
<evidence type="ECO:0000256" key="4">
    <source>
        <dbReference type="ARBA" id="ARBA00023004"/>
    </source>
</evidence>
<evidence type="ECO:0000256" key="2">
    <source>
        <dbReference type="ARBA" id="ARBA00022714"/>
    </source>
</evidence>
<dbReference type="PANTHER" id="PTHR23426:SF65">
    <property type="entry name" value="FERREDOXIN-2, MITOCHONDRIAL"/>
    <property type="match status" value="1"/>
</dbReference>
<evidence type="ECO:0000256" key="5">
    <source>
        <dbReference type="ARBA" id="ARBA00023014"/>
    </source>
</evidence>
<keyword evidence="5" id="KW-0411">Iron-sulfur</keyword>
<dbReference type="Proteomes" id="UP000199208">
    <property type="component" value="Unassembled WGS sequence"/>
</dbReference>
<dbReference type="EMBL" id="FMWL01000005">
    <property type="protein sequence ID" value="SCZ78764.1"/>
    <property type="molecule type" value="Genomic_DNA"/>
</dbReference>
<proteinExistence type="inferred from homology"/>
<accession>A0A1G5RXB9</accession>
<evidence type="ECO:0000256" key="6">
    <source>
        <dbReference type="ARBA" id="ARBA00034078"/>
    </source>
</evidence>
<dbReference type="InterPro" id="IPR012675">
    <property type="entry name" value="Beta-grasp_dom_sf"/>
</dbReference>
<dbReference type="SUPFAM" id="SSF54292">
    <property type="entry name" value="2Fe-2S ferredoxin-like"/>
    <property type="match status" value="1"/>
</dbReference>
<evidence type="ECO:0000256" key="3">
    <source>
        <dbReference type="ARBA" id="ARBA00022723"/>
    </source>
</evidence>
<dbReference type="InterPro" id="IPR001055">
    <property type="entry name" value="Adrenodoxin-like"/>
</dbReference>
<dbReference type="PROSITE" id="PS51085">
    <property type="entry name" value="2FE2S_FER_2"/>
    <property type="match status" value="1"/>
</dbReference>
<dbReference type="InterPro" id="IPR036010">
    <property type="entry name" value="2Fe-2S_ferredoxin-like_sf"/>
</dbReference>